<sequence>MPGSIAHLLVSFSQAQNSFILRLTRDNLRVLNMSTMRWQRISSHGKAVINRYGHSCTLVGPHLFFFGGWDGTSALNQLAVGEFEIN</sequence>
<proteinExistence type="predicted"/>
<dbReference type="Gene3D" id="2.120.10.80">
    <property type="entry name" value="Kelch-type beta propeller"/>
    <property type="match status" value="1"/>
</dbReference>
<reference evidence="1" key="1">
    <citation type="journal article" date="2011" name="PLoS Biol.">
        <title>Gene gain and loss during evolution of obligate parasitism in the white rust pathogen of Arabidopsis thaliana.</title>
        <authorList>
            <person name="Kemen E."/>
            <person name="Gardiner A."/>
            <person name="Schultz-Larsen T."/>
            <person name="Kemen A.C."/>
            <person name="Balmuth A.L."/>
            <person name="Robert-Seilaniantz A."/>
            <person name="Bailey K."/>
            <person name="Holub E."/>
            <person name="Studholme D.J."/>
            <person name="Maclean D."/>
            <person name="Jones J.D."/>
        </authorList>
    </citation>
    <scope>NUCLEOTIDE SEQUENCE</scope>
</reference>
<organism evidence="1">
    <name type="scientific">Albugo laibachii Nc14</name>
    <dbReference type="NCBI Taxonomy" id="890382"/>
    <lineage>
        <taxon>Eukaryota</taxon>
        <taxon>Sar</taxon>
        <taxon>Stramenopiles</taxon>
        <taxon>Oomycota</taxon>
        <taxon>Peronosporomycetes</taxon>
        <taxon>Albuginales</taxon>
        <taxon>Albuginaceae</taxon>
        <taxon>Albugo</taxon>
    </lineage>
</organism>
<name>F0X1D2_9STRA</name>
<accession>F0X1D2</accession>
<evidence type="ECO:0000313" key="1">
    <source>
        <dbReference type="EMBL" id="CCA27609.1"/>
    </source>
</evidence>
<gene>
    <name evidence="1" type="primary">AlNc14C602G12224</name>
    <name evidence="1" type="ORF">ALNC14_137530</name>
</gene>
<dbReference type="InterPro" id="IPR015915">
    <property type="entry name" value="Kelch-typ_b-propeller"/>
</dbReference>
<dbReference type="HOGENOM" id="CLU_2502618_0_0_1"/>
<dbReference type="EMBL" id="FR824614">
    <property type="protein sequence ID" value="CCA27609.1"/>
    <property type="molecule type" value="Genomic_DNA"/>
</dbReference>
<dbReference type="SUPFAM" id="SSF117281">
    <property type="entry name" value="Kelch motif"/>
    <property type="match status" value="1"/>
</dbReference>
<protein>
    <submittedName>
        <fullName evidence="1">Uncharacterized protein AlNc14C602G12224</fullName>
    </submittedName>
</protein>
<reference evidence="1" key="2">
    <citation type="submission" date="2011-02" db="EMBL/GenBank/DDBJ databases">
        <authorList>
            <person name="MacLean D."/>
        </authorList>
    </citation>
    <scope>NUCLEOTIDE SEQUENCE</scope>
</reference>
<dbReference type="AlphaFoldDB" id="F0X1D2"/>